<feature type="region of interest" description="Disordered" evidence="1">
    <location>
        <begin position="464"/>
        <end position="587"/>
    </location>
</feature>
<dbReference type="AlphaFoldDB" id="A0A2U3DVU3"/>
<feature type="compositionally biased region" description="Basic and acidic residues" evidence="1">
    <location>
        <begin position="699"/>
        <end position="717"/>
    </location>
</feature>
<evidence type="ECO:0000256" key="1">
    <source>
        <dbReference type="SAM" id="MobiDB-lite"/>
    </source>
</evidence>
<organism evidence="2 3">
    <name type="scientific">Purpureocillium lilacinum</name>
    <name type="common">Paecilomyces lilacinus</name>
    <dbReference type="NCBI Taxonomy" id="33203"/>
    <lineage>
        <taxon>Eukaryota</taxon>
        <taxon>Fungi</taxon>
        <taxon>Dikarya</taxon>
        <taxon>Ascomycota</taxon>
        <taxon>Pezizomycotina</taxon>
        <taxon>Sordariomycetes</taxon>
        <taxon>Hypocreomycetidae</taxon>
        <taxon>Hypocreales</taxon>
        <taxon>Ophiocordycipitaceae</taxon>
        <taxon>Purpureocillium</taxon>
    </lineage>
</organism>
<feature type="compositionally biased region" description="Basic and acidic residues" evidence="1">
    <location>
        <begin position="514"/>
        <end position="544"/>
    </location>
</feature>
<feature type="compositionally biased region" description="Polar residues" evidence="1">
    <location>
        <begin position="545"/>
        <end position="559"/>
    </location>
</feature>
<name>A0A2U3DVU3_PURLI</name>
<feature type="region of interest" description="Disordered" evidence="1">
    <location>
        <begin position="622"/>
        <end position="648"/>
    </location>
</feature>
<accession>A0A2U3DVU3</accession>
<gene>
    <name evidence="2" type="ORF">PCL_05060</name>
</gene>
<sequence>MRWRLRLGSAEKEAVESRNGGSQATPGGICSGHGEKAGQPAETPANLSASSSQVPPWMLCRAGPLLGRPACQGATAAAGVALAPPCAVRSSLVAAVLHSHWLITQRDRRPLLVLPAGRWTWSASIHDPSVRCAALTGRVHALDVGHGRTRPRSARAGGGARTSRRQTRSSHTRSSSMLPTALYAAVAAGPAAGPADRQPRRRANAGDPCCMRASVVNKSREAPSQSLLNLWGSTDAAASDVAQISSGPGHGKSVAAGTASGETIPCIALSWRARLDARERLTMEAAVSLPRACLCPCTRRQNDTIRRREDSSNSPKRDEQRHVGTGAGARDARGKAGLGRGTGFEQLGLGARRAVHEWAAKRAAESGRAHGEPEGWRDGWMAGWLDGMDGMAWHGMARHGGRDNTKTLARVCMRRGGPANNSHGLSPGSVAVSRRPTIKSAPAEGVESSVAGFALHDARLAAVVGDRTGPRESPRDGPGAHARVGMVPCTPSIRGPLGRVSNLTEEEEEEEEVTDRPEGPGREEKGREGNGDLFGHGRDEEGSHNSRCSTVTRTNTQGKGTEGRPPPPKKEGSVAREDEYRPPPTYDSWQRAQRGIIHIRPLIAQTTTSLWAHVKIGAARVNKQGPTEGGRAGGRVGRSPQSSGFGGLSARRGCGRAVRPQIPLPPAPWPSPLPACQPPPPVRARFIKKIWKRKRHTDRQREKEEGRQGGRETEKMSRRARHLVPAFGPPLRACPCAVPAWPSSVVGDGNSIEGKVDGGCREVDNDSSLPHPILVLTYLHRVAGHLAMMDELT</sequence>
<feature type="compositionally biased region" description="Gly residues" evidence="1">
    <location>
        <begin position="627"/>
        <end position="636"/>
    </location>
</feature>
<reference evidence="2 3" key="1">
    <citation type="journal article" date="2016" name="Front. Microbiol.">
        <title>Genome and transcriptome sequences reveal the specific parasitism of the nematophagous Purpureocillium lilacinum 36-1.</title>
        <authorList>
            <person name="Xie J."/>
            <person name="Li S."/>
            <person name="Mo C."/>
            <person name="Xiao X."/>
            <person name="Peng D."/>
            <person name="Wang G."/>
            <person name="Xiao Y."/>
        </authorList>
    </citation>
    <scope>NUCLEOTIDE SEQUENCE [LARGE SCALE GENOMIC DNA]</scope>
    <source>
        <strain evidence="2 3">36-1</strain>
    </source>
</reference>
<feature type="compositionally biased region" description="Basic residues" evidence="1">
    <location>
        <begin position="162"/>
        <end position="171"/>
    </location>
</feature>
<dbReference type="EMBL" id="LCWV01000025">
    <property type="protein sequence ID" value="PWI66362.1"/>
    <property type="molecule type" value="Genomic_DNA"/>
</dbReference>
<feature type="region of interest" description="Disordered" evidence="1">
    <location>
        <begin position="145"/>
        <end position="176"/>
    </location>
</feature>
<feature type="compositionally biased region" description="Basic and acidic residues" evidence="1">
    <location>
        <begin position="304"/>
        <end position="322"/>
    </location>
</feature>
<feature type="region of interest" description="Disordered" evidence="1">
    <location>
        <begin position="1"/>
        <end position="50"/>
    </location>
</feature>
<evidence type="ECO:0000313" key="3">
    <source>
        <dbReference type="Proteomes" id="UP000245956"/>
    </source>
</evidence>
<feature type="compositionally biased region" description="Basic and acidic residues" evidence="1">
    <location>
        <begin position="568"/>
        <end position="581"/>
    </location>
</feature>
<feature type="compositionally biased region" description="Acidic residues" evidence="1">
    <location>
        <begin position="504"/>
        <end position="513"/>
    </location>
</feature>
<comment type="caution">
    <text evidence="2">The sequence shown here is derived from an EMBL/GenBank/DDBJ whole genome shotgun (WGS) entry which is preliminary data.</text>
</comment>
<dbReference type="Proteomes" id="UP000245956">
    <property type="component" value="Unassembled WGS sequence"/>
</dbReference>
<evidence type="ECO:0000313" key="2">
    <source>
        <dbReference type="EMBL" id="PWI66362.1"/>
    </source>
</evidence>
<proteinExistence type="predicted"/>
<protein>
    <submittedName>
        <fullName evidence="2">Uncharacterized protein</fullName>
    </submittedName>
</protein>
<feature type="region of interest" description="Disordered" evidence="1">
    <location>
        <begin position="304"/>
        <end position="340"/>
    </location>
</feature>
<feature type="region of interest" description="Disordered" evidence="1">
    <location>
        <begin position="692"/>
        <end position="717"/>
    </location>
</feature>